<dbReference type="PROSITE" id="PS50977">
    <property type="entry name" value="HTH_TETR_2"/>
    <property type="match status" value="1"/>
</dbReference>
<dbReference type="PANTHER" id="PTHR43479">
    <property type="entry name" value="ACREF/ENVCD OPERON REPRESSOR-RELATED"/>
    <property type="match status" value="1"/>
</dbReference>
<comment type="caution">
    <text evidence="2">The sequence shown here is derived from an EMBL/GenBank/DDBJ whole genome shotgun (WGS) entry which is preliminary data.</text>
</comment>
<sequence>MATRVKGATINAMSARARTYGGATAGERQARRRGALIDAATDVIAESGVAGLTVRGVCVAARLNDRYFYESFANTDDLLVAAFDTQMTAAAAEMVAALSASPPDPLLRARAAIASGLGYLTADPRRGHLLIESQATEALRARRREVIGTLAAIMAEQGRALLPIENPLDTDIDLAAWTLVAGGLDLVTGWLRGEVEVDRAHLEEFLVAMVTARRLA</sequence>
<organism evidence="2 3">
    <name type="scientific">Mycolicibacterium fallax</name>
    <name type="common">Mycobacterium fallax</name>
    <dbReference type="NCBI Taxonomy" id="1793"/>
    <lineage>
        <taxon>Bacteria</taxon>
        <taxon>Bacillati</taxon>
        <taxon>Actinomycetota</taxon>
        <taxon>Actinomycetes</taxon>
        <taxon>Mycobacteriales</taxon>
        <taxon>Mycobacteriaceae</taxon>
        <taxon>Mycolicibacterium</taxon>
    </lineage>
</organism>
<dbReference type="AlphaFoldDB" id="A0A1X1RI54"/>
<evidence type="ECO:0000313" key="3">
    <source>
        <dbReference type="Proteomes" id="UP000193484"/>
    </source>
</evidence>
<dbReference type="EMBL" id="LQOJ01000020">
    <property type="protein sequence ID" value="ORV06773.1"/>
    <property type="molecule type" value="Genomic_DNA"/>
</dbReference>
<accession>A0A1X1RI54</accession>
<proteinExistence type="predicted"/>
<evidence type="ECO:0000313" key="2">
    <source>
        <dbReference type="EMBL" id="ORV06773.1"/>
    </source>
</evidence>
<dbReference type="GO" id="GO:0003677">
    <property type="term" value="F:DNA binding"/>
    <property type="evidence" value="ECO:0007669"/>
    <property type="project" value="UniProtKB-UniRule"/>
</dbReference>
<evidence type="ECO:0000256" key="1">
    <source>
        <dbReference type="ARBA" id="ARBA00023125"/>
    </source>
</evidence>
<dbReference type="Pfam" id="PF00440">
    <property type="entry name" value="TetR_N"/>
    <property type="match status" value="1"/>
</dbReference>
<dbReference type="SUPFAM" id="SSF46689">
    <property type="entry name" value="Homeodomain-like"/>
    <property type="match status" value="1"/>
</dbReference>
<dbReference type="PANTHER" id="PTHR43479:SF11">
    <property type="entry name" value="ACREF_ENVCD OPERON REPRESSOR-RELATED"/>
    <property type="match status" value="1"/>
</dbReference>
<reference evidence="2 3" key="1">
    <citation type="submission" date="2016-01" db="EMBL/GenBank/DDBJ databases">
        <title>The new phylogeny of the genus Mycobacterium.</title>
        <authorList>
            <person name="Tarcisio F."/>
            <person name="Conor M."/>
            <person name="Antonella G."/>
            <person name="Elisabetta G."/>
            <person name="Giulia F.S."/>
            <person name="Sara T."/>
            <person name="Anna F."/>
            <person name="Clotilde B."/>
            <person name="Roberto B."/>
            <person name="Veronica D.S."/>
            <person name="Fabio R."/>
            <person name="Monica P."/>
            <person name="Olivier J."/>
            <person name="Enrico T."/>
            <person name="Nicola S."/>
        </authorList>
    </citation>
    <scope>NUCLEOTIDE SEQUENCE [LARGE SCALE GENOMIC DNA]</scope>
    <source>
        <strain evidence="2 3">DSM 44179</strain>
    </source>
</reference>
<dbReference type="Gene3D" id="1.10.357.10">
    <property type="entry name" value="Tetracycline Repressor, domain 2"/>
    <property type="match status" value="1"/>
</dbReference>
<name>A0A1X1RI54_MYCFA</name>
<protein>
    <submittedName>
        <fullName evidence="2">TetR family transcriptional regulator</fullName>
    </submittedName>
</protein>
<dbReference type="InterPro" id="IPR050624">
    <property type="entry name" value="HTH-type_Tx_Regulator"/>
</dbReference>
<dbReference type="Proteomes" id="UP000193484">
    <property type="component" value="Unassembled WGS sequence"/>
</dbReference>
<dbReference type="InterPro" id="IPR009057">
    <property type="entry name" value="Homeodomain-like_sf"/>
</dbReference>
<gene>
    <name evidence="2" type="ORF">AWC04_04825</name>
</gene>
<keyword evidence="1" id="KW-0238">DNA-binding</keyword>
<keyword evidence="3" id="KW-1185">Reference proteome</keyword>
<dbReference type="STRING" id="1793.AWC04_04825"/>
<dbReference type="InterPro" id="IPR001647">
    <property type="entry name" value="HTH_TetR"/>
</dbReference>
<dbReference type="RefSeq" id="WP_234810448.1">
    <property type="nucleotide sequence ID" value="NZ_AP022603.1"/>
</dbReference>